<dbReference type="InterPro" id="IPR014746">
    <property type="entry name" value="Gln_synth/guanido_kin_cat_dom"/>
</dbReference>
<evidence type="ECO:0000313" key="11">
    <source>
        <dbReference type="EMBL" id="KAH8041555.1"/>
    </source>
</evidence>
<evidence type="ECO:0000256" key="7">
    <source>
        <dbReference type="ARBA" id="ARBA00022840"/>
    </source>
</evidence>
<dbReference type="Proteomes" id="UP000821866">
    <property type="component" value="Chromosome 1"/>
</dbReference>
<gene>
    <name evidence="11" type="ORF">HPB51_017000</name>
</gene>
<dbReference type="SUPFAM" id="SSF54368">
    <property type="entry name" value="Glutamine synthetase, N-terminal domain"/>
    <property type="match status" value="2"/>
</dbReference>
<dbReference type="SUPFAM" id="SSF55931">
    <property type="entry name" value="Glutamine synthetase/guanido kinase"/>
    <property type="match status" value="2"/>
</dbReference>
<protein>
    <recommendedName>
        <fullName evidence="3">glutamine synthetase</fullName>
        <ecNumber evidence="3">6.3.1.2</ecNumber>
    </recommendedName>
</protein>
<dbReference type="PANTHER" id="PTHR20852">
    <property type="entry name" value="GLUTAMINE SYNTHETASE"/>
    <property type="match status" value="1"/>
</dbReference>
<keyword evidence="5" id="KW-0436">Ligase</keyword>
<feature type="domain" description="GS catalytic" evidence="10">
    <location>
        <begin position="421"/>
        <end position="673"/>
    </location>
</feature>
<feature type="domain" description="GS catalytic" evidence="10">
    <location>
        <begin position="54"/>
        <end position="308"/>
    </location>
</feature>
<dbReference type="EMBL" id="JABSTU010000001">
    <property type="protein sequence ID" value="KAH8041555.1"/>
    <property type="molecule type" value="Genomic_DNA"/>
</dbReference>
<dbReference type="PANTHER" id="PTHR20852:SF57">
    <property type="entry name" value="GLUTAMINE SYNTHETASE 2 CYTOPLASMIC"/>
    <property type="match status" value="1"/>
</dbReference>
<organism evidence="11 12">
    <name type="scientific">Rhipicephalus microplus</name>
    <name type="common">Cattle tick</name>
    <name type="synonym">Boophilus microplus</name>
    <dbReference type="NCBI Taxonomy" id="6941"/>
    <lineage>
        <taxon>Eukaryota</taxon>
        <taxon>Metazoa</taxon>
        <taxon>Ecdysozoa</taxon>
        <taxon>Arthropoda</taxon>
        <taxon>Chelicerata</taxon>
        <taxon>Arachnida</taxon>
        <taxon>Acari</taxon>
        <taxon>Parasitiformes</taxon>
        <taxon>Ixodida</taxon>
        <taxon>Ixodoidea</taxon>
        <taxon>Ixodidae</taxon>
        <taxon>Rhipicephalinae</taxon>
        <taxon>Rhipicephalus</taxon>
        <taxon>Boophilus</taxon>
    </lineage>
</organism>
<keyword evidence="4" id="KW-0963">Cytoplasm</keyword>
<evidence type="ECO:0000313" key="12">
    <source>
        <dbReference type="Proteomes" id="UP000821866"/>
    </source>
</evidence>
<dbReference type="EC" id="6.3.1.2" evidence="3"/>
<evidence type="ECO:0000256" key="5">
    <source>
        <dbReference type="ARBA" id="ARBA00022598"/>
    </source>
</evidence>
<evidence type="ECO:0000256" key="2">
    <source>
        <dbReference type="ARBA" id="ARBA00009897"/>
    </source>
</evidence>
<keyword evidence="12" id="KW-1185">Reference proteome</keyword>
<comment type="subcellular location">
    <subcellularLocation>
        <location evidence="1">Cytoplasm</location>
    </subcellularLocation>
</comment>
<name>A0A9J6F4E9_RHIMP</name>
<dbReference type="GO" id="GO:0005524">
    <property type="term" value="F:ATP binding"/>
    <property type="evidence" value="ECO:0007669"/>
    <property type="project" value="UniProtKB-KW"/>
</dbReference>
<evidence type="ECO:0000256" key="4">
    <source>
        <dbReference type="ARBA" id="ARBA00022490"/>
    </source>
</evidence>
<dbReference type="InterPro" id="IPR036651">
    <property type="entry name" value="Gln_synt_N_sf"/>
</dbReference>
<evidence type="ECO:0000256" key="3">
    <source>
        <dbReference type="ARBA" id="ARBA00012937"/>
    </source>
</evidence>
<reference evidence="11" key="1">
    <citation type="journal article" date="2020" name="Cell">
        <title>Large-Scale Comparative Analyses of Tick Genomes Elucidate Their Genetic Diversity and Vector Capacities.</title>
        <authorList>
            <consortium name="Tick Genome and Microbiome Consortium (TIGMIC)"/>
            <person name="Jia N."/>
            <person name="Wang J."/>
            <person name="Shi W."/>
            <person name="Du L."/>
            <person name="Sun Y."/>
            <person name="Zhan W."/>
            <person name="Jiang J.F."/>
            <person name="Wang Q."/>
            <person name="Zhang B."/>
            <person name="Ji P."/>
            <person name="Bell-Sakyi L."/>
            <person name="Cui X.M."/>
            <person name="Yuan T.T."/>
            <person name="Jiang B.G."/>
            <person name="Yang W.F."/>
            <person name="Lam T.T."/>
            <person name="Chang Q.C."/>
            <person name="Ding S.J."/>
            <person name="Wang X.J."/>
            <person name="Zhu J.G."/>
            <person name="Ruan X.D."/>
            <person name="Zhao L."/>
            <person name="Wei J.T."/>
            <person name="Ye R.Z."/>
            <person name="Que T.C."/>
            <person name="Du C.H."/>
            <person name="Zhou Y.H."/>
            <person name="Cheng J.X."/>
            <person name="Dai P.F."/>
            <person name="Guo W.B."/>
            <person name="Han X.H."/>
            <person name="Huang E.J."/>
            <person name="Li L.F."/>
            <person name="Wei W."/>
            <person name="Gao Y.C."/>
            <person name="Liu J.Z."/>
            <person name="Shao H.Z."/>
            <person name="Wang X."/>
            <person name="Wang C.C."/>
            <person name="Yang T.C."/>
            <person name="Huo Q.B."/>
            <person name="Li W."/>
            <person name="Chen H.Y."/>
            <person name="Chen S.E."/>
            <person name="Zhou L.G."/>
            <person name="Ni X.B."/>
            <person name="Tian J.H."/>
            <person name="Sheng Y."/>
            <person name="Liu T."/>
            <person name="Pan Y.S."/>
            <person name="Xia L.Y."/>
            <person name="Li J."/>
            <person name="Zhao F."/>
            <person name="Cao W.C."/>
        </authorList>
    </citation>
    <scope>NUCLEOTIDE SEQUENCE</scope>
    <source>
        <strain evidence="11">Rmic-2018</strain>
    </source>
</reference>
<dbReference type="VEuPathDB" id="VectorBase:LOC119179496"/>
<dbReference type="Gene3D" id="3.10.20.70">
    <property type="entry name" value="Glutamine synthetase, N-terminal domain"/>
    <property type="match status" value="1"/>
</dbReference>
<proteinExistence type="inferred from homology"/>
<dbReference type="VEuPathDB" id="VectorBase:LOC119163086"/>
<comment type="caution">
    <text evidence="11">The sequence shown here is derived from an EMBL/GenBank/DDBJ whole genome shotgun (WGS) entry which is preliminary data.</text>
</comment>
<dbReference type="Gene3D" id="3.30.590.10">
    <property type="entry name" value="Glutamine synthetase/guanido kinase, catalytic domain"/>
    <property type="match status" value="2"/>
</dbReference>
<evidence type="ECO:0000256" key="9">
    <source>
        <dbReference type="RuleBase" id="RU000384"/>
    </source>
</evidence>
<evidence type="ECO:0000256" key="8">
    <source>
        <dbReference type="PROSITE-ProRule" id="PRU01331"/>
    </source>
</evidence>
<reference evidence="11" key="2">
    <citation type="submission" date="2021-09" db="EMBL/GenBank/DDBJ databases">
        <authorList>
            <person name="Jia N."/>
            <person name="Wang J."/>
            <person name="Shi W."/>
            <person name="Du L."/>
            <person name="Sun Y."/>
            <person name="Zhan W."/>
            <person name="Jiang J."/>
            <person name="Wang Q."/>
            <person name="Zhang B."/>
            <person name="Ji P."/>
            <person name="Sakyi L.B."/>
            <person name="Cui X."/>
            <person name="Yuan T."/>
            <person name="Jiang B."/>
            <person name="Yang W."/>
            <person name="Lam T.T.-Y."/>
            <person name="Chang Q."/>
            <person name="Ding S."/>
            <person name="Wang X."/>
            <person name="Zhu J."/>
            <person name="Ruan X."/>
            <person name="Zhao L."/>
            <person name="Wei J."/>
            <person name="Que T."/>
            <person name="Du C."/>
            <person name="Cheng J."/>
            <person name="Dai P."/>
            <person name="Han X."/>
            <person name="Huang E."/>
            <person name="Gao Y."/>
            <person name="Liu J."/>
            <person name="Shao H."/>
            <person name="Ye R."/>
            <person name="Li L."/>
            <person name="Wei W."/>
            <person name="Wang X."/>
            <person name="Wang C."/>
            <person name="Huo Q."/>
            <person name="Li W."/>
            <person name="Guo W."/>
            <person name="Chen H."/>
            <person name="Chen S."/>
            <person name="Zhou L."/>
            <person name="Zhou L."/>
            <person name="Ni X."/>
            <person name="Tian J."/>
            <person name="Zhou Y."/>
            <person name="Sheng Y."/>
            <person name="Liu T."/>
            <person name="Pan Y."/>
            <person name="Xia L."/>
            <person name="Li J."/>
            <person name="Zhao F."/>
            <person name="Cao W."/>
        </authorList>
    </citation>
    <scope>NUCLEOTIDE SEQUENCE</scope>
    <source>
        <strain evidence="11">Rmic-2018</strain>
        <tissue evidence="11">Larvae</tissue>
    </source>
</reference>
<keyword evidence="6" id="KW-0547">Nucleotide-binding</keyword>
<evidence type="ECO:0000256" key="6">
    <source>
        <dbReference type="ARBA" id="ARBA00022741"/>
    </source>
</evidence>
<dbReference type="GO" id="GO:0006542">
    <property type="term" value="P:glutamine biosynthetic process"/>
    <property type="evidence" value="ECO:0007669"/>
    <property type="project" value="InterPro"/>
</dbReference>
<evidence type="ECO:0000259" key="10">
    <source>
        <dbReference type="PROSITE" id="PS51987"/>
    </source>
</evidence>
<evidence type="ECO:0000256" key="1">
    <source>
        <dbReference type="ARBA" id="ARBA00004496"/>
    </source>
</evidence>
<dbReference type="AlphaFoldDB" id="A0A9J6F4E9"/>
<keyword evidence="7" id="KW-0067">ATP-binding</keyword>
<dbReference type="InterPro" id="IPR050292">
    <property type="entry name" value="Glutamine_Synthetase"/>
</dbReference>
<dbReference type="GO" id="GO:0005737">
    <property type="term" value="C:cytoplasm"/>
    <property type="evidence" value="ECO:0007669"/>
    <property type="project" value="UniProtKB-SubCell"/>
</dbReference>
<dbReference type="FunFam" id="3.30.590.10:FF:000011">
    <property type="entry name" value="Glutamine synthetase"/>
    <property type="match status" value="2"/>
</dbReference>
<accession>A0A9J6F4E9</accession>
<dbReference type="PROSITE" id="PS51987">
    <property type="entry name" value="GS_CATALYTIC"/>
    <property type="match status" value="2"/>
</dbReference>
<dbReference type="SMART" id="SM01230">
    <property type="entry name" value="Gln-synt_C"/>
    <property type="match status" value="2"/>
</dbReference>
<dbReference type="Pfam" id="PF00120">
    <property type="entry name" value="Gln-synt_C"/>
    <property type="match status" value="2"/>
</dbReference>
<sequence length="673" mass="75556">MATARPDVFKKYLELEQPADQVFCTYVFVDGTLENVRSKMRVLNYEPLSPEECPRCTFCGKGTDQWPDADVDSELYLSPIALFRDPFFKGRNKLVLCEVLNSDDQLNENYFYAVGSENVAGRQVADAHVKACSYAGVKLYGSNGEAVISQWENQIGPLPGVEAGDHLWMSRYILQRVAEDFDVVVSFEPRPFKNYKLPGGAGHINFSTKSSRSEGGLDWINKAIAKLELTHELHLAAYDPRKDKSNEEWLKGDRLATPQRQFSAGVASKNVCVRVPRQTQVAGRGFLEDRRPGANVEPYRAMQALVQTLTWPWTERQCYNDISTWISQDDAVFCTYVFVDGTLERTRCKTRTLDFEPKSAEECPEWTFCALASYQWPDAGPKSEAYLSPVALFRDPFLKGRNKLVLCEVLQHDRSPMKTNTRRSCLNAMNKAKDQQPWFGIEQEYVVTEKDGHPVDWPRDAKHTIKALGPYCYGVGADVTSGRYISDAHYKACTYAGVKMAGTNCEGVLSQWEYQVGPLEGVDAADHLWMSRYILDRVAEDFGVLVSLDPMPYPPGNWLGSAMHTNFSTKAMRSDGGISAIRAAIEKLKSNADADLAKYDTARVKRNKLRVGSGMYTTPLEQFTADECSKEVSVRIPRTVVDAGKGYLEERRPGGNADPYTVCETIIRTVCLD</sequence>
<dbReference type="GO" id="GO:0004356">
    <property type="term" value="F:glutamine synthetase activity"/>
    <property type="evidence" value="ECO:0007669"/>
    <property type="project" value="UniProtKB-EC"/>
</dbReference>
<comment type="similarity">
    <text evidence="2 8 9">Belongs to the glutamine synthetase family.</text>
</comment>
<dbReference type="InterPro" id="IPR008146">
    <property type="entry name" value="Gln_synth_cat_dom"/>
</dbReference>